<evidence type="ECO:0000313" key="1">
    <source>
        <dbReference type="EMBL" id="KAJ7535766.1"/>
    </source>
</evidence>
<name>A0ACC2C156_DIPCM</name>
<accession>A0ACC2C156</accession>
<gene>
    <name evidence="1" type="ORF">O6H91_12G045000</name>
</gene>
<comment type="caution">
    <text evidence="1">The sequence shown here is derived from an EMBL/GenBank/DDBJ whole genome shotgun (WGS) entry which is preliminary data.</text>
</comment>
<organism evidence="1 2">
    <name type="scientific">Diphasiastrum complanatum</name>
    <name type="common">Issler's clubmoss</name>
    <name type="synonym">Lycopodium complanatum</name>
    <dbReference type="NCBI Taxonomy" id="34168"/>
    <lineage>
        <taxon>Eukaryota</taxon>
        <taxon>Viridiplantae</taxon>
        <taxon>Streptophyta</taxon>
        <taxon>Embryophyta</taxon>
        <taxon>Tracheophyta</taxon>
        <taxon>Lycopodiopsida</taxon>
        <taxon>Lycopodiales</taxon>
        <taxon>Lycopodiaceae</taxon>
        <taxon>Lycopodioideae</taxon>
        <taxon>Diphasiastrum</taxon>
    </lineage>
</organism>
<reference evidence="2" key="1">
    <citation type="journal article" date="2024" name="Proc. Natl. Acad. Sci. U.S.A.">
        <title>Extraordinary preservation of gene collinearity over three hundred million years revealed in homosporous lycophytes.</title>
        <authorList>
            <person name="Li C."/>
            <person name="Wickell D."/>
            <person name="Kuo L.Y."/>
            <person name="Chen X."/>
            <person name="Nie B."/>
            <person name="Liao X."/>
            <person name="Peng D."/>
            <person name="Ji J."/>
            <person name="Jenkins J."/>
            <person name="Williams M."/>
            <person name="Shu S."/>
            <person name="Plott C."/>
            <person name="Barry K."/>
            <person name="Rajasekar S."/>
            <person name="Grimwood J."/>
            <person name="Han X."/>
            <person name="Sun S."/>
            <person name="Hou Z."/>
            <person name="He W."/>
            <person name="Dai G."/>
            <person name="Sun C."/>
            <person name="Schmutz J."/>
            <person name="Leebens-Mack J.H."/>
            <person name="Li F.W."/>
            <person name="Wang L."/>
        </authorList>
    </citation>
    <scope>NUCLEOTIDE SEQUENCE [LARGE SCALE GENOMIC DNA]</scope>
    <source>
        <strain evidence="2">cv. PW_Plant_1</strain>
    </source>
</reference>
<sequence length="334" mass="37221">MHLMLIVAQLGFAGFEVLARVALVSGVSPFVFAVYRNVIAFAVLAPVSYFFEKTKRPPLTLSIIGQLFILGLIGVFINQVTYFTGLSLTSATFTSAMLNSTPAFTFILAAILRFEKVRRRSIDGQAKILGTTLSVSGAILMTVYKGPALLRTTSHGEPAASIGKFNGLESFHLVAGSLALLVCYLHVFRLRLTSSFRLHSLENTLLHCPLPLVLAFWSGGSNYSRCYFGSKTINMDPQNSRSLHQRFLCRHYRLRISCWYTVLGCPDTQRWTCHSFCISTFGDGDSGDPWFLYPQRNPQPWQSDWCDSCHSRAISCDLGPRGREENKCIESCIC</sequence>
<dbReference type="Proteomes" id="UP001162992">
    <property type="component" value="Chromosome 12"/>
</dbReference>
<dbReference type="EMBL" id="CM055103">
    <property type="protein sequence ID" value="KAJ7535766.1"/>
    <property type="molecule type" value="Genomic_DNA"/>
</dbReference>
<proteinExistence type="predicted"/>
<evidence type="ECO:0000313" key="2">
    <source>
        <dbReference type="Proteomes" id="UP001162992"/>
    </source>
</evidence>
<protein>
    <submittedName>
        <fullName evidence="1">Uncharacterized protein</fullName>
    </submittedName>
</protein>
<keyword evidence="2" id="KW-1185">Reference proteome</keyword>